<proteinExistence type="predicted"/>
<organism evidence="2 3">
    <name type="scientific">Polyplax serrata</name>
    <name type="common">Common mouse louse</name>
    <dbReference type="NCBI Taxonomy" id="468196"/>
    <lineage>
        <taxon>Eukaryota</taxon>
        <taxon>Metazoa</taxon>
        <taxon>Ecdysozoa</taxon>
        <taxon>Arthropoda</taxon>
        <taxon>Hexapoda</taxon>
        <taxon>Insecta</taxon>
        <taxon>Pterygota</taxon>
        <taxon>Neoptera</taxon>
        <taxon>Paraneoptera</taxon>
        <taxon>Psocodea</taxon>
        <taxon>Troctomorpha</taxon>
        <taxon>Phthiraptera</taxon>
        <taxon>Anoplura</taxon>
        <taxon>Polyplacidae</taxon>
        <taxon>Polyplax</taxon>
    </lineage>
</organism>
<feature type="compositionally biased region" description="Basic and acidic residues" evidence="1">
    <location>
        <begin position="68"/>
        <end position="78"/>
    </location>
</feature>
<protein>
    <submittedName>
        <fullName evidence="2">Uncharacterized protein</fullName>
    </submittedName>
</protein>
<dbReference type="EMBL" id="JAWJWE010000006">
    <property type="protein sequence ID" value="KAK6632917.1"/>
    <property type="molecule type" value="Genomic_DNA"/>
</dbReference>
<evidence type="ECO:0000313" key="2">
    <source>
        <dbReference type="EMBL" id="KAK6632917.1"/>
    </source>
</evidence>
<sequence>MIEIIKRQHLEKANKNITLKQDGEDHMSQAYQHLHGKWYLLTTALVYPTLLNFRKSKGNLDENTGDSHYQRKEPHPELSVDVFATGRRTLRRKPEVPEQPDHGYPHKMSEN</sequence>
<evidence type="ECO:0000256" key="1">
    <source>
        <dbReference type="SAM" id="MobiDB-lite"/>
    </source>
</evidence>
<dbReference type="AlphaFoldDB" id="A0AAN8P121"/>
<feature type="compositionally biased region" description="Basic and acidic residues" evidence="1">
    <location>
        <begin position="92"/>
        <end position="111"/>
    </location>
</feature>
<accession>A0AAN8P121</accession>
<comment type="caution">
    <text evidence="2">The sequence shown here is derived from an EMBL/GenBank/DDBJ whole genome shotgun (WGS) entry which is preliminary data.</text>
</comment>
<gene>
    <name evidence="2" type="ORF">RUM43_012660</name>
</gene>
<name>A0AAN8P121_POLSC</name>
<dbReference type="Proteomes" id="UP001372834">
    <property type="component" value="Unassembled WGS sequence"/>
</dbReference>
<feature type="region of interest" description="Disordered" evidence="1">
    <location>
        <begin position="57"/>
        <end position="111"/>
    </location>
</feature>
<evidence type="ECO:0000313" key="3">
    <source>
        <dbReference type="Proteomes" id="UP001372834"/>
    </source>
</evidence>
<reference evidence="2 3" key="1">
    <citation type="submission" date="2023-10" db="EMBL/GenBank/DDBJ databases">
        <title>Genomes of two closely related lineages of the louse Polyplax serrata with different host specificities.</title>
        <authorList>
            <person name="Martinu J."/>
            <person name="Tarabai H."/>
            <person name="Stefka J."/>
            <person name="Hypsa V."/>
        </authorList>
    </citation>
    <scope>NUCLEOTIDE SEQUENCE [LARGE SCALE GENOMIC DNA]</scope>
    <source>
        <strain evidence="2">HR10_N</strain>
    </source>
</reference>